<protein>
    <recommendedName>
        <fullName evidence="4">Methyltransferase domain-containing protein</fullName>
    </recommendedName>
</protein>
<dbReference type="CDD" id="cd02440">
    <property type="entry name" value="AdoMet_MTases"/>
    <property type="match status" value="1"/>
</dbReference>
<sequence length="247" mass="27766">MSDHAHTHDHAHHGHDGDDLVEANKKFFSDLDYKEVKMTSDPTFDLQNLINRSVEATLERYPFNVESTTIMDFACNIGYFSRKLEPHAKLLVGVDITQKPVDLFNQYVSEKGISPEKMKAICADLKGVDGELDGFKFDVVTCSASYHHFKSIDEITKILAFFLKPGGALLIIDNMPRKDAKPTDPSIFPEEFGHVVAHINGFTEEVMKKTMEGAGLVSFTFDRIMDFHSHGRDTSLFIAQARKPLSV</sequence>
<accession>A0A409XSH4</accession>
<organism evidence="2 3">
    <name type="scientific">Psilocybe cyanescens</name>
    <dbReference type="NCBI Taxonomy" id="93625"/>
    <lineage>
        <taxon>Eukaryota</taxon>
        <taxon>Fungi</taxon>
        <taxon>Dikarya</taxon>
        <taxon>Basidiomycota</taxon>
        <taxon>Agaricomycotina</taxon>
        <taxon>Agaricomycetes</taxon>
        <taxon>Agaricomycetidae</taxon>
        <taxon>Agaricales</taxon>
        <taxon>Agaricineae</taxon>
        <taxon>Strophariaceae</taxon>
        <taxon>Psilocybe</taxon>
    </lineage>
</organism>
<dbReference type="PANTHER" id="PTHR43861">
    <property type="entry name" value="TRANS-ACONITATE 2-METHYLTRANSFERASE-RELATED"/>
    <property type="match status" value="1"/>
</dbReference>
<evidence type="ECO:0008006" key="4">
    <source>
        <dbReference type="Google" id="ProtNLM"/>
    </source>
</evidence>
<dbReference type="GO" id="GO:0016740">
    <property type="term" value="F:transferase activity"/>
    <property type="evidence" value="ECO:0007669"/>
    <property type="project" value="UniProtKB-KW"/>
</dbReference>
<dbReference type="Proteomes" id="UP000283269">
    <property type="component" value="Unassembled WGS sequence"/>
</dbReference>
<reference evidence="2 3" key="1">
    <citation type="journal article" date="2018" name="Evol. Lett.">
        <title>Horizontal gene cluster transfer increased hallucinogenic mushroom diversity.</title>
        <authorList>
            <person name="Reynolds H.T."/>
            <person name="Vijayakumar V."/>
            <person name="Gluck-Thaler E."/>
            <person name="Korotkin H.B."/>
            <person name="Matheny P.B."/>
            <person name="Slot J.C."/>
        </authorList>
    </citation>
    <scope>NUCLEOTIDE SEQUENCE [LARGE SCALE GENOMIC DNA]</scope>
    <source>
        <strain evidence="2 3">2631</strain>
    </source>
</reference>
<dbReference type="Pfam" id="PF13489">
    <property type="entry name" value="Methyltransf_23"/>
    <property type="match status" value="1"/>
</dbReference>
<dbReference type="STRING" id="93625.A0A409XSH4"/>
<keyword evidence="1" id="KW-0808">Transferase</keyword>
<evidence type="ECO:0000313" key="3">
    <source>
        <dbReference type="Proteomes" id="UP000283269"/>
    </source>
</evidence>
<comment type="caution">
    <text evidence="2">The sequence shown here is derived from an EMBL/GenBank/DDBJ whole genome shotgun (WGS) entry which is preliminary data.</text>
</comment>
<dbReference type="OrthoDB" id="3647at2759"/>
<evidence type="ECO:0000313" key="2">
    <source>
        <dbReference type="EMBL" id="PPQ93763.1"/>
    </source>
</evidence>
<proteinExistence type="predicted"/>
<evidence type="ECO:0000256" key="1">
    <source>
        <dbReference type="ARBA" id="ARBA00022679"/>
    </source>
</evidence>
<dbReference type="AlphaFoldDB" id="A0A409XSH4"/>
<gene>
    <name evidence="2" type="ORF">CVT25_008143</name>
</gene>
<keyword evidence="3" id="KW-1185">Reference proteome</keyword>
<dbReference type="PANTHER" id="PTHR43861:SF3">
    <property type="entry name" value="PUTATIVE (AFU_ORTHOLOGUE AFUA_2G14390)-RELATED"/>
    <property type="match status" value="1"/>
</dbReference>
<dbReference type="SUPFAM" id="SSF53335">
    <property type="entry name" value="S-adenosyl-L-methionine-dependent methyltransferases"/>
    <property type="match status" value="1"/>
</dbReference>
<name>A0A409XSH4_PSICY</name>
<dbReference type="Gene3D" id="3.40.50.150">
    <property type="entry name" value="Vaccinia Virus protein VP39"/>
    <property type="match status" value="1"/>
</dbReference>
<dbReference type="InterPro" id="IPR029063">
    <property type="entry name" value="SAM-dependent_MTases_sf"/>
</dbReference>
<dbReference type="EMBL" id="NHYD01000605">
    <property type="protein sequence ID" value="PPQ93763.1"/>
    <property type="molecule type" value="Genomic_DNA"/>
</dbReference>
<dbReference type="InParanoid" id="A0A409XSH4"/>